<dbReference type="EMBL" id="CP157483">
    <property type="protein sequence ID" value="XBO44520.1"/>
    <property type="molecule type" value="Genomic_DNA"/>
</dbReference>
<evidence type="ECO:0000256" key="1">
    <source>
        <dbReference type="SAM" id="MobiDB-lite"/>
    </source>
</evidence>
<dbReference type="PANTHER" id="PTHR43591:SF24">
    <property type="entry name" value="2-METHOXY-6-POLYPRENYL-1,4-BENZOQUINOL METHYLASE, MITOCHONDRIAL"/>
    <property type="match status" value="1"/>
</dbReference>
<evidence type="ECO:0000313" key="3">
    <source>
        <dbReference type="EMBL" id="XBO44520.1"/>
    </source>
</evidence>
<dbReference type="InterPro" id="IPR029063">
    <property type="entry name" value="SAM-dependent_MTases_sf"/>
</dbReference>
<dbReference type="SUPFAM" id="SSF53335">
    <property type="entry name" value="S-adenosyl-L-methionine-dependent methyltransferases"/>
    <property type="match status" value="1"/>
</dbReference>
<feature type="domain" description="Methyltransferase type 11" evidence="2">
    <location>
        <begin position="79"/>
        <end position="171"/>
    </location>
</feature>
<sequence>MSTTHSTTRTSTTANSSSDSSYGTTTAVTGTAEDRALKAKHAALWALGDYAAVAREVISPLGPALVEAAGITAGQRIHDVAAGSGNVAIPAARTGAEVVASDLTPELLTRGRADAQREGLAITWQTVDAEAQPFADGEFDAVVSCVGVMFAPHHQLVADELVRTCRPGGTIGVLSWTPEGFIGQMFATMKPYAAPPPTGAQPPPLWGHLDHVRGLFGDRVEDLHAVQQDLVVDGFETPQEFRDFFKTNYGPTIAAYRNIADDPEKVAALDRDLVALAERFDRGDGHTVLDWEYLLVTARRT</sequence>
<dbReference type="GO" id="GO:0032259">
    <property type="term" value="P:methylation"/>
    <property type="evidence" value="ECO:0007669"/>
    <property type="project" value="UniProtKB-KW"/>
</dbReference>
<organism evidence="3">
    <name type="scientific">Pedococcus sp. KACC 23699</name>
    <dbReference type="NCBI Taxonomy" id="3149228"/>
    <lineage>
        <taxon>Bacteria</taxon>
        <taxon>Bacillati</taxon>
        <taxon>Actinomycetota</taxon>
        <taxon>Actinomycetes</taxon>
        <taxon>Micrococcales</taxon>
        <taxon>Intrasporangiaceae</taxon>
        <taxon>Pedococcus</taxon>
    </lineage>
</organism>
<dbReference type="RefSeq" id="WP_406832006.1">
    <property type="nucleotide sequence ID" value="NZ_CP157483.1"/>
</dbReference>
<keyword evidence="3" id="KW-0808">Transferase</keyword>
<name>A0AAU7JW27_9MICO</name>
<dbReference type="GO" id="GO:0008757">
    <property type="term" value="F:S-adenosylmethionine-dependent methyltransferase activity"/>
    <property type="evidence" value="ECO:0007669"/>
    <property type="project" value="InterPro"/>
</dbReference>
<feature type="region of interest" description="Disordered" evidence="1">
    <location>
        <begin position="1"/>
        <end position="26"/>
    </location>
</feature>
<accession>A0AAU7JW27</accession>
<dbReference type="CDD" id="cd02440">
    <property type="entry name" value="AdoMet_MTases"/>
    <property type="match status" value="1"/>
</dbReference>
<keyword evidence="3" id="KW-0489">Methyltransferase</keyword>
<dbReference type="Gene3D" id="3.40.50.150">
    <property type="entry name" value="Vaccinia Virus protein VP39"/>
    <property type="match status" value="1"/>
</dbReference>
<gene>
    <name evidence="3" type="ORF">ABEG17_04045</name>
</gene>
<dbReference type="PANTHER" id="PTHR43591">
    <property type="entry name" value="METHYLTRANSFERASE"/>
    <property type="match status" value="1"/>
</dbReference>
<protein>
    <submittedName>
        <fullName evidence="3">Class I SAM-dependent methyltransferase</fullName>
        <ecNumber evidence="3">2.1.1.-</ecNumber>
    </submittedName>
</protein>
<dbReference type="AlphaFoldDB" id="A0AAU7JW27"/>
<evidence type="ECO:0000259" key="2">
    <source>
        <dbReference type="Pfam" id="PF08241"/>
    </source>
</evidence>
<reference evidence="3" key="1">
    <citation type="submission" date="2024-05" db="EMBL/GenBank/DDBJ databases">
        <authorList>
            <person name="Kim S."/>
            <person name="Heo J."/>
            <person name="Choi H."/>
            <person name="Choi Y."/>
            <person name="Kwon S.-W."/>
            <person name="Kim Y."/>
        </authorList>
    </citation>
    <scope>NUCLEOTIDE SEQUENCE</scope>
    <source>
        <strain evidence="3">KACC 23699</strain>
    </source>
</reference>
<dbReference type="EC" id="2.1.1.-" evidence="3"/>
<dbReference type="Pfam" id="PF08241">
    <property type="entry name" value="Methyltransf_11"/>
    <property type="match status" value="1"/>
</dbReference>
<dbReference type="InterPro" id="IPR013216">
    <property type="entry name" value="Methyltransf_11"/>
</dbReference>
<proteinExistence type="predicted"/>